<proteinExistence type="predicted"/>
<keyword evidence="2" id="KW-1185">Reference proteome</keyword>
<name>A0AAE9YVZ5_9GAMM</name>
<dbReference type="RefSeq" id="WP_044830742.1">
    <property type="nucleotide sequence ID" value="NZ_CP059735.1"/>
</dbReference>
<reference evidence="1 2" key="1">
    <citation type="journal article" date="2015" name="Genome Announc.">
        <title>Draft Genome Sequences of Marine Isolates of Thalassomonas viridans and Thalassomonas actiniarum.</title>
        <authorList>
            <person name="Olonade I."/>
            <person name="van Zyl L.J."/>
            <person name="Trindade M."/>
        </authorList>
    </citation>
    <scope>NUCLEOTIDE SEQUENCE [LARGE SCALE GENOMIC DNA]</scope>
    <source>
        <strain evidence="1 2">A5K-106</strain>
    </source>
</reference>
<dbReference type="AlphaFoldDB" id="A0AAE9YVZ5"/>
<accession>A0AAE9YVZ5</accession>
<gene>
    <name evidence="1" type="ORF">SG35_008030</name>
</gene>
<protein>
    <submittedName>
        <fullName evidence="1">Uncharacterized protein</fullName>
    </submittedName>
</protein>
<dbReference type="EMBL" id="CP059735">
    <property type="protein sequence ID" value="WDE00572.1"/>
    <property type="molecule type" value="Genomic_DNA"/>
</dbReference>
<evidence type="ECO:0000313" key="2">
    <source>
        <dbReference type="Proteomes" id="UP000032568"/>
    </source>
</evidence>
<reference evidence="1 2" key="2">
    <citation type="journal article" date="2022" name="Mar. Drugs">
        <title>Bioassay-Guided Fractionation Leads to the Detection of Cholic Acid Generated by the Rare Thalassomonas sp.</title>
        <authorList>
            <person name="Pheiffer F."/>
            <person name="Schneider Y.K."/>
            <person name="Hansen E.H."/>
            <person name="Andersen J.H."/>
            <person name="Isaksson J."/>
            <person name="Busche T."/>
            <person name="R C."/>
            <person name="Kalinowski J."/>
            <person name="Zyl L.V."/>
            <person name="Trindade M."/>
        </authorList>
    </citation>
    <scope>NUCLEOTIDE SEQUENCE [LARGE SCALE GENOMIC DNA]</scope>
    <source>
        <strain evidence="1 2">A5K-106</strain>
    </source>
</reference>
<evidence type="ECO:0000313" key="1">
    <source>
        <dbReference type="EMBL" id="WDE00572.1"/>
    </source>
</evidence>
<sequence length="68" mass="7422">MLNSILLSLFISTSAPSAHMETSTKEEMKVNSAPVGTIINKQSKSNKIAASKMNKLKMTETGRRAVRI</sequence>
<dbReference type="KEGG" id="tact:SG35_008030"/>
<organism evidence="1 2">
    <name type="scientific">Thalassomonas actiniarum</name>
    <dbReference type="NCBI Taxonomy" id="485447"/>
    <lineage>
        <taxon>Bacteria</taxon>
        <taxon>Pseudomonadati</taxon>
        <taxon>Pseudomonadota</taxon>
        <taxon>Gammaproteobacteria</taxon>
        <taxon>Alteromonadales</taxon>
        <taxon>Colwelliaceae</taxon>
        <taxon>Thalassomonas</taxon>
    </lineage>
</organism>
<dbReference type="Proteomes" id="UP000032568">
    <property type="component" value="Chromosome"/>
</dbReference>